<accession>W6ULY1</accession>
<comment type="caution">
    <text evidence="1">The sequence shown here is derived from an EMBL/GenBank/DDBJ whole genome shotgun (WGS) entry which is preliminary data.</text>
</comment>
<name>W6ULY1_ECHGR</name>
<evidence type="ECO:0000313" key="1">
    <source>
        <dbReference type="EMBL" id="EUB62053.1"/>
    </source>
</evidence>
<organism evidence="1 2">
    <name type="scientific">Echinococcus granulosus</name>
    <name type="common">Hydatid tapeworm</name>
    <dbReference type="NCBI Taxonomy" id="6210"/>
    <lineage>
        <taxon>Eukaryota</taxon>
        <taxon>Metazoa</taxon>
        <taxon>Spiralia</taxon>
        <taxon>Lophotrochozoa</taxon>
        <taxon>Platyhelminthes</taxon>
        <taxon>Cestoda</taxon>
        <taxon>Eucestoda</taxon>
        <taxon>Cyclophyllidea</taxon>
        <taxon>Taeniidae</taxon>
        <taxon>Echinococcus</taxon>
        <taxon>Echinococcus granulosus group</taxon>
    </lineage>
</organism>
<dbReference type="EMBL" id="APAU02000015">
    <property type="protein sequence ID" value="EUB62053.1"/>
    <property type="molecule type" value="Genomic_DNA"/>
</dbReference>
<sequence>MSQYFEIHKGLEKIVGESEKFIGVFYHQSNQQLFV</sequence>
<protein>
    <submittedName>
        <fullName evidence="1">Uncharacterized protein</fullName>
    </submittedName>
</protein>
<dbReference type="GeneID" id="36338789"/>
<reference evidence="1 2" key="1">
    <citation type="journal article" date="2013" name="Nat. Genet.">
        <title>The genome of the hydatid tapeworm Echinococcus granulosus.</title>
        <authorList>
            <person name="Zheng H."/>
            <person name="Zhang W."/>
            <person name="Zhang L."/>
            <person name="Zhang Z."/>
            <person name="Li J."/>
            <person name="Lu G."/>
            <person name="Zhu Y."/>
            <person name="Wang Y."/>
            <person name="Huang Y."/>
            <person name="Liu J."/>
            <person name="Kang H."/>
            <person name="Chen J."/>
            <person name="Wang L."/>
            <person name="Chen A."/>
            <person name="Yu S."/>
            <person name="Gao Z."/>
            <person name="Jin L."/>
            <person name="Gu W."/>
            <person name="Wang Z."/>
            <person name="Zhao L."/>
            <person name="Shi B."/>
            <person name="Wen H."/>
            <person name="Lin R."/>
            <person name="Jones M.K."/>
            <person name="Brejova B."/>
            <person name="Vinar T."/>
            <person name="Zhao G."/>
            <person name="McManus D.P."/>
            <person name="Chen Z."/>
            <person name="Zhou Y."/>
            <person name="Wang S."/>
        </authorList>
    </citation>
    <scope>NUCLEOTIDE SEQUENCE [LARGE SCALE GENOMIC DNA]</scope>
</reference>
<dbReference type="AlphaFoldDB" id="W6ULY1"/>
<keyword evidence="2" id="KW-1185">Reference proteome</keyword>
<dbReference type="KEGG" id="egl:EGR_03074"/>
<proteinExistence type="predicted"/>
<dbReference type="Proteomes" id="UP000019149">
    <property type="component" value="Unassembled WGS sequence"/>
</dbReference>
<dbReference type="RefSeq" id="XP_024353249.1">
    <property type="nucleotide sequence ID" value="XM_024492323.1"/>
</dbReference>
<gene>
    <name evidence="1" type="ORF">EGR_03074</name>
</gene>
<dbReference type="CTD" id="36338789"/>
<evidence type="ECO:0000313" key="2">
    <source>
        <dbReference type="Proteomes" id="UP000019149"/>
    </source>
</evidence>